<organism evidence="2 3">
    <name type="scientific">Liparis tanakae</name>
    <name type="common">Tanaka's snailfish</name>
    <dbReference type="NCBI Taxonomy" id="230148"/>
    <lineage>
        <taxon>Eukaryota</taxon>
        <taxon>Metazoa</taxon>
        <taxon>Chordata</taxon>
        <taxon>Craniata</taxon>
        <taxon>Vertebrata</taxon>
        <taxon>Euteleostomi</taxon>
        <taxon>Actinopterygii</taxon>
        <taxon>Neopterygii</taxon>
        <taxon>Teleostei</taxon>
        <taxon>Neoteleostei</taxon>
        <taxon>Acanthomorphata</taxon>
        <taxon>Eupercaria</taxon>
        <taxon>Perciformes</taxon>
        <taxon>Cottioidei</taxon>
        <taxon>Cottales</taxon>
        <taxon>Liparidae</taxon>
        <taxon>Liparis</taxon>
    </lineage>
</organism>
<evidence type="ECO:0000313" key="2">
    <source>
        <dbReference type="EMBL" id="TNN83519.1"/>
    </source>
</evidence>
<protein>
    <submittedName>
        <fullName evidence="2">Uncharacterized protein</fullName>
    </submittedName>
</protein>
<feature type="compositionally biased region" description="Basic and acidic residues" evidence="1">
    <location>
        <begin position="1"/>
        <end position="37"/>
    </location>
</feature>
<dbReference type="EMBL" id="SRLO01000032">
    <property type="protein sequence ID" value="TNN83519.1"/>
    <property type="molecule type" value="Genomic_DNA"/>
</dbReference>
<dbReference type="Proteomes" id="UP000314294">
    <property type="component" value="Unassembled WGS sequence"/>
</dbReference>
<gene>
    <name evidence="2" type="ORF">EYF80_006037</name>
</gene>
<evidence type="ECO:0000256" key="1">
    <source>
        <dbReference type="SAM" id="MobiDB-lite"/>
    </source>
</evidence>
<comment type="caution">
    <text evidence="2">The sequence shown here is derived from an EMBL/GenBank/DDBJ whole genome shotgun (WGS) entry which is preliminary data.</text>
</comment>
<name>A0A4Z2IZY5_9TELE</name>
<accession>A0A4Z2IZY5</accession>
<evidence type="ECO:0000313" key="3">
    <source>
        <dbReference type="Proteomes" id="UP000314294"/>
    </source>
</evidence>
<sequence>MRNDHRLRGEEVKEREKMEAEGHTERRNGEMTEEEKKRRNAFSDAVSNCAVCELLLRFAEVGWSFNNWTFYAHRAIARFLHWCIAMRLGAGVSDMWRLATAMTQRRRSLRSRLRRMCRIPQCATSEETALPM</sequence>
<keyword evidence="3" id="KW-1185">Reference proteome</keyword>
<dbReference type="AlphaFoldDB" id="A0A4Z2IZY5"/>
<reference evidence="2 3" key="1">
    <citation type="submission" date="2019-03" db="EMBL/GenBank/DDBJ databases">
        <title>First draft genome of Liparis tanakae, snailfish: a comprehensive survey of snailfish specific genes.</title>
        <authorList>
            <person name="Kim W."/>
            <person name="Song I."/>
            <person name="Jeong J.-H."/>
            <person name="Kim D."/>
            <person name="Kim S."/>
            <person name="Ryu S."/>
            <person name="Song J.Y."/>
            <person name="Lee S.K."/>
        </authorList>
    </citation>
    <scope>NUCLEOTIDE SEQUENCE [LARGE SCALE GENOMIC DNA]</scope>
    <source>
        <tissue evidence="2">Muscle</tissue>
    </source>
</reference>
<proteinExistence type="predicted"/>
<feature type="region of interest" description="Disordered" evidence="1">
    <location>
        <begin position="1"/>
        <end position="38"/>
    </location>
</feature>